<dbReference type="Pfam" id="PF00746">
    <property type="entry name" value="Gram_pos_anchor"/>
    <property type="match status" value="1"/>
</dbReference>
<dbReference type="RefSeq" id="WP_136377812.1">
    <property type="nucleotide sequence ID" value="NZ_SLUB01000001.1"/>
</dbReference>
<dbReference type="InterPro" id="IPR019931">
    <property type="entry name" value="LPXTG_anchor"/>
</dbReference>
<dbReference type="Proteomes" id="UP000306477">
    <property type="component" value="Unassembled WGS sequence"/>
</dbReference>
<dbReference type="EMBL" id="SLUB01000001">
    <property type="protein sequence ID" value="THE15497.1"/>
    <property type="molecule type" value="Genomic_DNA"/>
</dbReference>
<dbReference type="PROSITE" id="PS50847">
    <property type="entry name" value="GRAM_POS_ANCHORING"/>
    <property type="match status" value="1"/>
</dbReference>
<reference evidence="9 10" key="1">
    <citation type="journal article" date="2019" name="Indoor Air">
        <title>Impacts of indoor surface finishes on bacterial viability.</title>
        <authorList>
            <person name="Hu J."/>
            <person name="Maamar S.B."/>
            <person name="Glawe A.J."/>
            <person name="Gottel N."/>
            <person name="Gilbert J.A."/>
            <person name="Hartmann E.M."/>
        </authorList>
    </citation>
    <scope>NUCLEOTIDE SEQUENCE [LARGE SCALE GENOMIC DNA]</scope>
    <source>
        <strain evidence="9 10">AF060A6</strain>
    </source>
</reference>
<keyword evidence="4 7" id="KW-0732">Signal</keyword>
<evidence type="ECO:0000256" key="5">
    <source>
        <dbReference type="ARBA" id="ARBA00023088"/>
    </source>
</evidence>
<comment type="subcellular location">
    <subcellularLocation>
        <location evidence="1">Secreted</location>
        <location evidence="1">Cell wall</location>
        <topology evidence="1">Peptidoglycan-anchor</topology>
    </subcellularLocation>
</comment>
<evidence type="ECO:0000313" key="10">
    <source>
        <dbReference type="Proteomes" id="UP000306477"/>
    </source>
</evidence>
<sequence>MKRRKSFLRLLYFIFICTFLFLSQANQVSASPSKNSKVIDIMTTPEKVLFDIENFKPGDWAIRTITIKNTGSEDFNYLTSADRKAGSKKLYEELLLTISNKSGELYKGKLGEFNKIDPRSIASGKQEELNFTVEFPSHLGNEYQGLKTEVELKFYAEGTLGGALPVDGPKLPQTGTDTYNILIAGIALVLGGSILFFILKRKRLKTVR</sequence>
<feature type="domain" description="Gram-positive cocci surface proteins LPxTG" evidence="8">
    <location>
        <begin position="171"/>
        <end position="208"/>
    </location>
</feature>
<evidence type="ECO:0000256" key="2">
    <source>
        <dbReference type="ARBA" id="ARBA00022512"/>
    </source>
</evidence>
<evidence type="ECO:0000313" key="9">
    <source>
        <dbReference type="EMBL" id="THE15497.1"/>
    </source>
</evidence>
<evidence type="ECO:0000256" key="7">
    <source>
        <dbReference type="SAM" id="SignalP"/>
    </source>
</evidence>
<keyword evidence="2" id="KW-0134">Cell wall</keyword>
<evidence type="ECO:0000256" key="3">
    <source>
        <dbReference type="ARBA" id="ARBA00022525"/>
    </source>
</evidence>
<evidence type="ECO:0000259" key="8">
    <source>
        <dbReference type="PROSITE" id="PS50847"/>
    </source>
</evidence>
<keyword evidence="3" id="KW-0964">Secreted</keyword>
<evidence type="ECO:0000256" key="6">
    <source>
        <dbReference type="SAM" id="Phobius"/>
    </source>
</evidence>
<feature type="signal peptide" evidence="7">
    <location>
        <begin position="1"/>
        <end position="30"/>
    </location>
</feature>
<protein>
    <submittedName>
        <fullName evidence="9">LPXTG cell wall anchor domain-containing protein</fullName>
    </submittedName>
</protein>
<keyword evidence="10" id="KW-1185">Reference proteome</keyword>
<evidence type="ECO:0000256" key="4">
    <source>
        <dbReference type="ARBA" id="ARBA00022729"/>
    </source>
</evidence>
<evidence type="ECO:0000256" key="1">
    <source>
        <dbReference type="ARBA" id="ARBA00004168"/>
    </source>
</evidence>
<organism evidence="9 10">
    <name type="scientific">Bacillus timonensis</name>
    <dbReference type="NCBI Taxonomy" id="1033734"/>
    <lineage>
        <taxon>Bacteria</taxon>
        <taxon>Bacillati</taxon>
        <taxon>Bacillota</taxon>
        <taxon>Bacilli</taxon>
        <taxon>Bacillales</taxon>
        <taxon>Bacillaceae</taxon>
        <taxon>Bacillus</taxon>
    </lineage>
</organism>
<keyword evidence="6" id="KW-1133">Transmembrane helix</keyword>
<dbReference type="AlphaFoldDB" id="A0A4S3PZU2"/>
<keyword evidence="5" id="KW-0572">Peptidoglycan-anchor</keyword>
<accession>A0A4S3PZU2</accession>
<comment type="caution">
    <text evidence="9">The sequence shown here is derived from an EMBL/GenBank/DDBJ whole genome shotgun (WGS) entry which is preliminary data.</text>
</comment>
<feature type="chain" id="PRO_5020869900" evidence="7">
    <location>
        <begin position="31"/>
        <end position="208"/>
    </location>
</feature>
<keyword evidence="6" id="KW-0812">Transmembrane</keyword>
<keyword evidence="6" id="KW-0472">Membrane</keyword>
<feature type="transmembrane region" description="Helical" evidence="6">
    <location>
        <begin position="179"/>
        <end position="199"/>
    </location>
</feature>
<proteinExistence type="predicted"/>
<dbReference type="OrthoDB" id="2566057at2"/>
<gene>
    <name evidence="9" type="ORF">E1I69_01180</name>
</gene>
<name>A0A4S3PZU2_9BACI</name>
<dbReference type="NCBIfam" id="TIGR01167">
    <property type="entry name" value="LPXTG_anchor"/>
    <property type="match status" value="1"/>
</dbReference>